<evidence type="ECO:0000259" key="3">
    <source>
        <dbReference type="PROSITE" id="PS51186"/>
    </source>
</evidence>
<dbReference type="Gene3D" id="3.40.630.30">
    <property type="match status" value="1"/>
</dbReference>
<dbReference type="InterPro" id="IPR016181">
    <property type="entry name" value="Acyl_CoA_acyltransferase"/>
</dbReference>
<dbReference type="PANTHER" id="PTHR43800">
    <property type="entry name" value="PEPTIDYL-LYSINE N-ACETYLTRANSFERASE YJAB"/>
    <property type="match status" value="1"/>
</dbReference>
<dbReference type="GO" id="GO:0016747">
    <property type="term" value="F:acyltransferase activity, transferring groups other than amino-acyl groups"/>
    <property type="evidence" value="ECO:0007669"/>
    <property type="project" value="InterPro"/>
</dbReference>
<dbReference type="RefSeq" id="WP_133483089.1">
    <property type="nucleotide sequence ID" value="NZ_SNWH01000007.1"/>
</dbReference>
<keyword evidence="5" id="KW-1185">Reference proteome</keyword>
<dbReference type="Proteomes" id="UP000295150">
    <property type="component" value="Unassembled WGS sequence"/>
</dbReference>
<keyword evidence="1 4" id="KW-0808">Transferase</keyword>
<dbReference type="EMBL" id="SNWH01000007">
    <property type="protein sequence ID" value="TDO08711.1"/>
    <property type="molecule type" value="Genomic_DNA"/>
</dbReference>
<dbReference type="Pfam" id="PF13508">
    <property type="entry name" value="Acetyltransf_7"/>
    <property type="match status" value="1"/>
</dbReference>
<dbReference type="PROSITE" id="PS51186">
    <property type="entry name" value="GNAT"/>
    <property type="match status" value="1"/>
</dbReference>
<organism evidence="4 5">
    <name type="scientific">Halomonas ventosae</name>
    <dbReference type="NCBI Taxonomy" id="229007"/>
    <lineage>
        <taxon>Bacteria</taxon>
        <taxon>Pseudomonadati</taxon>
        <taxon>Pseudomonadota</taxon>
        <taxon>Gammaproteobacteria</taxon>
        <taxon>Oceanospirillales</taxon>
        <taxon>Halomonadaceae</taxon>
        <taxon>Halomonas</taxon>
    </lineage>
</organism>
<feature type="domain" description="N-acetyltransferase" evidence="3">
    <location>
        <begin position="1"/>
        <end position="142"/>
    </location>
</feature>
<accession>A0A4R6HKL6</accession>
<dbReference type="PANTHER" id="PTHR43800:SF1">
    <property type="entry name" value="PEPTIDYL-LYSINE N-ACETYLTRANSFERASE YJAB"/>
    <property type="match status" value="1"/>
</dbReference>
<dbReference type="OrthoDB" id="9789605at2"/>
<evidence type="ECO:0000313" key="5">
    <source>
        <dbReference type="Proteomes" id="UP000295150"/>
    </source>
</evidence>
<dbReference type="InterPro" id="IPR000182">
    <property type="entry name" value="GNAT_dom"/>
</dbReference>
<proteinExistence type="predicted"/>
<gene>
    <name evidence="4" type="ORF">DFO68_107113</name>
</gene>
<protein>
    <submittedName>
        <fullName evidence="4">Putative acetyltransferase</fullName>
    </submittedName>
</protein>
<dbReference type="AlphaFoldDB" id="A0A4R6HKL6"/>
<dbReference type="SUPFAM" id="SSF55729">
    <property type="entry name" value="Acyl-CoA N-acyltransferases (Nat)"/>
    <property type="match status" value="1"/>
</dbReference>
<evidence type="ECO:0000313" key="4">
    <source>
        <dbReference type="EMBL" id="TDO08711.1"/>
    </source>
</evidence>
<dbReference type="CDD" id="cd04301">
    <property type="entry name" value="NAT_SF"/>
    <property type="match status" value="1"/>
</dbReference>
<keyword evidence="2" id="KW-0012">Acyltransferase</keyword>
<reference evidence="4 5" key="1">
    <citation type="submission" date="2019-03" db="EMBL/GenBank/DDBJ databases">
        <title>Freshwater and sediment microbial communities from various areas in North America, analyzing microbe dynamics in response to fracking.</title>
        <authorList>
            <person name="Lamendella R."/>
        </authorList>
    </citation>
    <scope>NUCLEOTIDE SEQUENCE [LARGE SCALE GENOMIC DNA]</scope>
    <source>
        <strain evidence="4 5">1_TX</strain>
    </source>
</reference>
<evidence type="ECO:0000256" key="1">
    <source>
        <dbReference type="ARBA" id="ARBA00022679"/>
    </source>
</evidence>
<sequence length="142" mass="16426">MIRPATLEEIPQLVDIWLRASMRAHDFIADAYWESRVEAMTREHLPRAQELEVLEVEGRVIGFTALNGDHLQALFIDPQVQSYGYGSRLMAHAMAGHERLTLHVFTRNVRAVSFYRRLGFHLVDECQDPETGERQSCMAWSR</sequence>
<comment type="caution">
    <text evidence="4">The sequence shown here is derived from an EMBL/GenBank/DDBJ whole genome shotgun (WGS) entry which is preliminary data.</text>
</comment>
<name>A0A4R6HKL6_9GAMM</name>
<evidence type="ECO:0000256" key="2">
    <source>
        <dbReference type="ARBA" id="ARBA00023315"/>
    </source>
</evidence>